<sequence>MSSVLHALQKSILTEKIEKVITIKIHYLSLIISLLIMYHHHPPDWYCKGCNQKIFGSKDKCSKCNLGKHDWICLNCSDKQFARNTECRKCKKPKGWVPTEESKPAPASAIAITPAVPKGGRAGDWLCPKCNVVIWASKDKCKKCDTPKPTATVTENKEKDDKEDTCAVCFDKPKEIAFKHGPECHLACCTSCAKIIMDMKKPCPICNMPTDGIIKVFNA</sequence>
<keyword evidence="3" id="KW-0862">Zinc</keyword>
<evidence type="ECO:0000259" key="4">
    <source>
        <dbReference type="PROSITE" id="PS50199"/>
    </source>
</evidence>
<keyword evidence="1" id="KW-0479">Metal-binding</keyword>
<dbReference type="InterPro" id="IPR001876">
    <property type="entry name" value="Znf_RanBP2"/>
</dbReference>
<evidence type="ECO:0000256" key="1">
    <source>
        <dbReference type="ARBA" id="ARBA00022723"/>
    </source>
</evidence>
<accession>A0A3G4ZU42</accession>
<dbReference type="Gene3D" id="4.10.1060.10">
    <property type="entry name" value="Zinc finger, RanBP2-type"/>
    <property type="match status" value="2"/>
</dbReference>
<dbReference type="SUPFAM" id="SSF57850">
    <property type="entry name" value="RING/U-box"/>
    <property type="match status" value="1"/>
</dbReference>
<proteinExistence type="predicted"/>
<dbReference type="SUPFAM" id="SSF90209">
    <property type="entry name" value="Ran binding protein zinc finger-like"/>
    <property type="match status" value="1"/>
</dbReference>
<feature type="domain" description="RanBP2-type" evidence="4">
    <location>
        <begin position="65"/>
        <end position="96"/>
    </location>
</feature>
<keyword evidence="2" id="KW-0863">Zinc-finger</keyword>
<organism evidence="5">
    <name type="scientific">Edafosvirus sp</name>
    <dbReference type="NCBI Taxonomy" id="2487765"/>
    <lineage>
        <taxon>Viruses</taxon>
        <taxon>Varidnaviria</taxon>
        <taxon>Bamfordvirae</taxon>
        <taxon>Nucleocytoviricota</taxon>
        <taxon>Megaviricetes</taxon>
        <taxon>Imitervirales</taxon>
        <taxon>Mimiviridae</taxon>
        <taxon>Klosneuvirinae</taxon>
    </lineage>
</organism>
<dbReference type="SMART" id="SM00547">
    <property type="entry name" value="ZnF_RBZ"/>
    <property type="match status" value="3"/>
</dbReference>
<dbReference type="InterPro" id="IPR036443">
    <property type="entry name" value="Znf_RanBP2_sf"/>
</dbReference>
<dbReference type="InterPro" id="IPR013083">
    <property type="entry name" value="Znf_RING/FYVE/PHD"/>
</dbReference>
<feature type="domain" description="RanBP2-type" evidence="4">
    <location>
        <begin position="121"/>
        <end position="150"/>
    </location>
</feature>
<dbReference type="GO" id="GO:0008270">
    <property type="term" value="F:zinc ion binding"/>
    <property type="evidence" value="ECO:0007669"/>
    <property type="project" value="UniProtKB-KW"/>
</dbReference>
<protein>
    <submittedName>
        <fullName evidence="5">E3 ubiquitin-protein ligase Mdm2</fullName>
    </submittedName>
</protein>
<name>A0A3G4ZU42_9VIRU</name>
<dbReference type="PROSITE" id="PS50199">
    <property type="entry name" value="ZF_RANBP2_2"/>
    <property type="match status" value="2"/>
</dbReference>
<gene>
    <name evidence="5" type="ORF">Edafosvirus2_13</name>
</gene>
<evidence type="ECO:0000256" key="3">
    <source>
        <dbReference type="ARBA" id="ARBA00022833"/>
    </source>
</evidence>
<reference evidence="5" key="1">
    <citation type="submission" date="2018-10" db="EMBL/GenBank/DDBJ databases">
        <title>Hidden diversity of soil giant viruses.</title>
        <authorList>
            <person name="Schulz F."/>
            <person name="Alteio L."/>
            <person name="Goudeau D."/>
            <person name="Ryan E.M."/>
            <person name="Malmstrom R.R."/>
            <person name="Blanchard J."/>
            <person name="Woyke T."/>
        </authorList>
    </citation>
    <scope>NUCLEOTIDE SEQUENCE</scope>
    <source>
        <strain evidence="5">EDV1</strain>
    </source>
</reference>
<dbReference type="Pfam" id="PF13920">
    <property type="entry name" value="zf-C3HC4_3"/>
    <property type="match status" value="1"/>
</dbReference>
<dbReference type="Gene3D" id="3.30.40.10">
    <property type="entry name" value="Zinc/RING finger domain, C3HC4 (zinc finger)"/>
    <property type="match status" value="1"/>
</dbReference>
<evidence type="ECO:0000256" key="2">
    <source>
        <dbReference type="ARBA" id="ARBA00022771"/>
    </source>
</evidence>
<dbReference type="EMBL" id="MK072067">
    <property type="protein sequence ID" value="AYV77834.1"/>
    <property type="molecule type" value="Genomic_DNA"/>
</dbReference>
<evidence type="ECO:0000313" key="5">
    <source>
        <dbReference type="EMBL" id="AYV77834.1"/>
    </source>
</evidence>